<reference evidence="1" key="1">
    <citation type="journal article" date="2020" name="Stud. Mycol.">
        <title>101 Dothideomycetes genomes: a test case for predicting lifestyles and emergence of pathogens.</title>
        <authorList>
            <person name="Haridas S."/>
            <person name="Albert R."/>
            <person name="Binder M."/>
            <person name="Bloem J."/>
            <person name="Labutti K."/>
            <person name="Salamov A."/>
            <person name="Andreopoulos B."/>
            <person name="Baker S."/>
            <person name="Barry K."/>
            <person name="Bills G."/>
            <person name="Bluhm B."/>
            <person name="Cannon C."/>
            <person name="Castanera R."/>
            <person name="Culley D."/>
            <person name="Daum C."/>
            <person name="Ezra D."/>
            <person name="Gonzalez J."/>
            <person name="Henrissat B."/>
            <person name="Kuo A."/>
            <person name="Liang C."/>
            <person name="Lipzen A."/>
            <person name="Lutzoni F."/>
            <person name="Magnuson J."/>
            <person name="Mondo S."/>
            <person name="Nolan M."/>
            <person name="Ohm R."/>
            <person name="Pangilinan J."/>
            <person name="Park H.-J."/>
            <person name="Ramirez L."/>
            <person name="Alfaro M."/>
            <person name="Sun H."/>
            <person name="Tritt A."/>
            <person name="Yoshinaga Y."/>
            <person name="Zwiers L.-H."/>
            <person name="Turgeon B."/>
            <person name="Goodwin S."/>
            <person name="Spatafora J."/>
            <person name="Crous P."/>
            <person name="Grigoriev I."/>
        </authorList>
    </citation>
    <scope>NUCLEOTIDE SEQUENCE</scope>
    <source>
        <strain evidence="1">CBS 119925</strain>
    </source>
</reference>
<proteinExistence type="predicted"/>
<sequence length="61" mass="7275">MALWPKFWNSIDVLDYFPNMKEVKIREYGFGKDKEYTIWSRDQEFVETAEGLLGGLEKLEL</sequence>
<dbReference type="Proteomes" id="UP000799440">
    <property type="component" value="Unassembled WGS sequence"/>
</dbReference>
<gene>
    <name evidence="1" type="ORF">M011DRAFT_468235</name>
</gene>
<dbReference type="AlphaFoldDB" id="A0A6A6VB55"/>
<accession>A0A6A6VB55</accession>
<keyword evidence="2" id="KW-1185">Reference proteome</keyword>
<evidence type="ECO:0000313" key="2">
    <source>
        <dbReference type="Proteomes" id="UP000799440"/>
    </source>
</evidence>
<name>A0A6A6VB55_9PLEO</name>
<protein>
    <submittedName>
        <fullName evidence="1">Uncharacterized protein</fullName>
    </submittedName>
</protein>
<evidence type="ECO:0000313" key="1">
    <source>
        <dbReference type="EMBL" id="KAF2746954.1"/>
    </source>
</evidence>
<organism evidence="1 2">
    <name type="scientific">Sporormia fimetaria CBS 119925</name>
    <dbReference type="NCBI Taxonomy" id="1340428"/>
    <lineage>
        <taxon>Eukaryota</taxon>
        <taxon>Fungi</taxon>
        <taxon>Dikarya</taxon>
        <taxon>Ascomycota</taxon>
        <taxon>Pezizomycotina</taxon>
        <taxon>Dothideomycetes</taxon>
        <taxon>Pleosporomycetidae</taxon>
        <taxon>Pleosporales</taxon>
        <taxon>Sporormiaceae</taxon>
        <taxon>Sporormia</taxon>
    </lineage>
</organism>
<dbReference type="EMBL" id="MU006575">
    <property type="protein sequence ID" value="KAF2746954.1"/>
    <property type="molecule type" value="Genomic_DNA"/>
</dbReference>